<protein>
    <submittedName>
        <fullName evidence="2">Uncharacterized protein</fullName>
    </submittedName>
</protein>
<organism evidence="2 3">
    <name type="scientific">Phaeosphaeria nodorum (strain SN15 / ATCC MYA-4574 / FGSC 10173)</name>
    <name type="common">Glume blotch fungus</name>
    <name type="synonym">Parastagonospora nodorum</name>
    <dbReference type="NCBI Taxonomy" id="321614"/>
    <lineage>
        <taxon>Eukaryota</taxon>
        <taxon>Fungi</taxon>
        <taxon>Dikarya</taxon>
        <taxon>Ascomycota</taxon>
        <taxon>Pezizomycotina</taxon>
        <taxon>Dothideomycetes</taxon>
        <taxon>Pleosporomycetidae</taxon>
        <taxon>Pleosporales</taxon>
        <taxon>Pleosporineae</taxon>
        <taxon>Phaeosphaeriaceae</taxon>
        <taxon>Parastagonospora</taxon>
    </lineage>
</organism>
<dbReference type="EMBL" id="CH445363">
    <property type="protein sequence ID" value="EAT76971.1"/>
    <property type="molecule type" value="Genomic_DNA"/>
</dbReference>
<dbReference type="VEuPathDB" id="FungiDB:JI435_155960"/>
<sequence length="191" mass="20994">MAYERASQGAHLIKEERAKAIRERSSPPPEHTRNWELHTSPAKGENSTRGDELKLGRSVGGGLKPVFDRTTPKLPKLTHLVEWVDATESELENAHAAATPQLFLGMSGQTATPRKLSGHVKDRVDLFEAKTPSPNAKTPSPRARTPSPPKMCCHADVHNVPFEGLALPALWAAREGDDDEWFPAPGSWRDV</sequence>
<evidence type="ECO:0000256" key="1">
    <source>
        <dbReference type="SAM" id="MobiDB-lite"/>
    </source>
</evidence>
<reference evidence="3" key="1">
    <citation type="journal article" date="2007" name="Plant Cell">
        <title>Dothideomycete-plant interactions illuminated by genome sequencing and EST analysis of the wheat pathogen Stagonospora nodorum.</title>
        <authorList>
            <person name="Hane J.K."/>
            <person name="Lowe R.G."/>
            <person name="Solomon P.S."/>
            <person name="Tan K.C."/>
            <person name="Schoch C.L."/>
            <person name="Spatafora J.W."/>
            <person name="Crous P.W."/>
            <person name="Kodira C."/>
            <person name="Birren B.W."/>
            <person name="Galagan J.E."/>
            <person name="Torriani S.F."/>
            <person name="McDonald B.A."/>
            <person name="Oliver R.P."/>
        </authorList>
    </citation>
    <scope>NUCLEOTIDE SEQUENCE [LARGE SCALE GENOMIC DNA]</scope>
    <source>
        <strain evidence="3">SN15 / ATCC MYA-4574 / FGSC 10173</strain>
    </source>
</reference>
<feature type="compositionally biased region" description="Basic and acidic residues" evidence="1">
    <location>
        <begin position="12"/>
        <end position="36"/>
    </location>
</feature>
<dbReference type="Proteomes" id="UP000001055">
    <property type="component" value="Unassembled WGS sequence"/>
</dbReference>
<accession>Q0TXW0</accession>
<name>Q0TXW0_PHANO</name>
<dbReference type="HOGENOM" id="CLU_1421879_0_0_1"/>
<feature type="compositionally biased region" description="Basic and acidic residues" evidence="1">
    <location>
        <begin position="46"/>
        <end position="55"/>
    </location>
</feature>
<evidence type="ECO:0000313" key="2">
    <source>
        <dbReference type="EMBL" id="EAT76971.1"/>
    </source>
</evidence>
<feature type="region of interest" description="Disordered" evidence="1">
    <location>
        <begin position="129"/>
        <end position="149"/>
    </location>
</feature>
<dbReference type="AlphaFoldDB" id="Q0TXW0"/>
<gene>
    <name evidence="2" type="ORF">SNOG_15596</name>
</gene>
<proteinExistence type="predicted"/>
<dbReference type="KEGG" id="pno:SNOG_15596"/>
<dbReference type="InParanoid" id="Q0TXW0"/>
<feature type="region of interest" description="Disordered" evidence="1">
    <location>
        <begin position="1"/>
        <end position="59"/>
    </location>
</feature>
<dbReference type="RefSeq" id="XP_001805741.1">
    <property type="nucleotide sequence ID" value="XM_001805689.1"/>
</dbReference>
<dbReference type="GeneID" id="5982671"/>
<evidence type="ECO:0000313" key="3">
    <source>
        <dbReference type="Proteomes" id="UP000001055"/>
    </source>
</evidence>